<dbReference type="EMBL" id="CP041153">
    <property type="protein sequence ID" value="QDF76675.1"/>
    <property type="molecule type" value="Genomic_DNA"/>
</dbReference>
<organism evidence="2 4">
    <name type="scientific">Shewanella marisflavi</name>
    <dbReference type="NCBI Taxonomy" id="260364"/>
    <lineage>
        <taxon>Bacteria</taxon>
        <taxon>Pseudomonadati</taxon>
        <taxon>Pseudomonadota</taxon>
        <taxon>Gammaproteobacteria</taxon>
        <taxon>Alteromonadales</taxon>
        <taxon>Shewanellaceae</taxon>
        <taxon>Shewanella</taxon>
    </lineage>
</organism>
<evidence type="ECO:0000313" key="4">
    <source>
        <dbReference type="Proteomes" id="UP000198233"/>
    </source>
</evidence>
<dbReference type="AlphaFoldDB" id="A0AAC9U2H1"/>
<keyword evidence="1" id="KW-0732">Signal</keyword>
<accession>A0AAC9U2H1</accession>
<dbReference type="Proteomes" id="UP000318758">
    <property type="component" value="Chromosome"/>
</dbReference>
<evidence type="ECO:0008006" key="6">
    <source>
        <dbReference type="Google" id="ProtNLM"/>
    </source>
</evidence>
<feature type="chain" id="PRO_5042020048" description="FAD/FMN-containing dehydrogenase" evidence="1">
    <location>
        <begin position="19"/>
        <end position="151"/>
    </location>
</feature>
<evidence type="ECO:0000256" key="1">
    <source>
        <dbReference type="SAM" id="SignalP"/>
    </source>
</evidence>
<evidence type="ECO:0000313" key="2">
    <source>
        <dbReference type="EMBL" id="ASJ98104.1"/>
    </source>
</evidence>
<proteinExistence type="predicted"/>
<dbReference type="KEGG" id="smav:CFF01_16715"/>
<reference evidence="2 4" key="1">
    <citation type="submission" date="2017-06" db="EMBL/GenBank/DDBJ databases">
        <title>Complete genome sequence of Shewanella marisflavi EP1 associated with anaerobic 2,4-dinitrotoluene reduction and salt tolerance.</title>
        <authorList>
            <person name="Huang J."/>
        </authorList>
    </citation>
    <scope>NUCLEOTIDE SEQUENCE [LARGE SCALE GENOMIC DNA]</scope>
    <source>
        <strain evidence="2 4">EP1</strain>
    </source>
</reference>
<keyword evidence="5" id="KW-1185">Reference proteome</keyword>
<evidence type="ECO:0000313" key="5">
    <source>
        <dbReference type="Proteomes" id="UP000318758"/>
    </source>
</evidence>
<protein>
    <recommendedName>
        <fullName evidence="6">FAD/FMN-containing dehydrogenase</fullName>
    </recommendedName>
</protein>
<feature type="signal peptide" evidence="1">
    <location>
        <begin position="1"/>
        <end position="18"/>
    </location>
</feature>
<dbReference type="Proteomes" id="UP000198233">
    <property type="component" value="Chromosome"/>
</dbReference>
<evidence type="ECO:0000313" key="3">
    <source>
        <dbReference type="EMBL" id="QDF76675.1"/>
    </source>
</evidence>
<name>A0AAC9U2H1_9GAMM</name>
<gene>
    <name evidence="2" type="ORF">CFF01_16715</name>
    <name evidence="3" type="ORF">FGA12_16720</name>
</gene>
<dbReference type="EMBL" id="CP022272">
    <property type="protein sequence ID" value="ASJ98104.1"/>
    <property type="molecule type" value="Genomic_DNA"/>
</dbReference>
<dbReference type="RefSeq" id="WP_033539506.1">
    <property type="nucleotide sequence ID" value="NZ_CP022272.1"/>
</dbReference>
<reference evidence="3 5" key="2">
    <citation type="submission" date="2019-06" db="EMBL/GenBank/DDBJ databases">
        <title>Complete genome of Shewanella marisflavi ECSMB14101, a mussel settlement-inducing bacterium isolated from East China Sea.</title>
        <authorList>
            <person name="Yang J."/>
            <person name="Liang X."/>
            <person name="Chang R."/>
            <person name="Peng L."/>
        </authorList>
    </citation>
    <scope>NUCLEOTIDE SEQUENCE [LARGE SCALE GENOMIC DNA]</scope>
    <source>
        <strain evidence="3 5">ECSMB14101</strain>
    </source>
</reference>
<sequence>MKALVLAMGVLFSAASFASSLTQGDHIEAISLTDQNEAVLEVNSDTQVLLFSRGMKGGEIIQEAIESLESPMPSNWRYVADISGMPSLIAKFVAIPKMRDLSFAIGLDQEGEVTQLLPGDKETATVISLDGLKIIKVVQVDSAKALLEAVK</sequence>